<feature type="region of interest" description="Disordered" evidence="8">
    <location>
        <begin position="495"/>
        <end position="523"/>
    </location>
</feature>
<protein>
    <submittedName>
        <fullName evidence="10">Purine-cytosine permease family protein</fullName>
    </submittedName>
</protein>
<organism evidence="10 11">
    <name type="scientific">Streptomyces olivaceoviridis</name>
    <name type="common">Streptomyces corchorusii</name>
    <dbReference type="NCBI Taxonomy" id="1921"/>
    <lineage>
        <taxon>Bacteria</taxon>
        <taxon>Bacillati</taxon>
        <taxon>Actinomycetota</taxon>
        <taxon>Actinomycetes</taxon>
        <taxon>Kitasatosporales</taxon>
        <taxon>Streptomycetaceae</taxon>
        <taxon>Streptomyces</taxon>
    </lineage>
</organism>
<keyword evidence="4 9" id="KW-0812">Transmembrane</keyword>
<evidence type="ECO:0000256" key="4">
    <source>
        <dbReference type="ARBA" id="ARBA00022692"/>
    </source>
</evidence>
<feature type="transmembrane region" description="Helical" evidence="9">
    <location>
        <begin position="65"/>
        <end position="87"/>
    </location>
</feature>
<dbReference type="InterPro" id="IPR026030">
    <property type="entry name" value="Pur-cyt_permease_Fcy2/21/22"/>
</dbReference>
<accession>A0ABW7VQ47</accession>
<sequence>MSSATQQGRIGTAVESNGVNPVPDAERRGRPSGLFAVWFAWNISILGISYGIFVFSLGLNVWQTIIAGTIGYLASSALVGILAVGGPRTGLPTLTQTRFAFGIKGNRIPAFFAYLSNMGWKVTIITLASTTGAKLFAELWPSAFADTDGSSATFTIVLWFVLVLAVTMTVSVLGHELIMKLEVWISWVTGIMTVAFLGFVVPQIRWTHLGDTPAGGPLVFVGGIVMAMTLVGLGFLNYGGDFARYLPRNTPARGVIGWTTAGLSLPVVTLLVIGALLVGGDPKLGAATASDPIGALTALLPMWFFVPFSIVIVISLVSAAITGMYSSGLALMAVGVPLRRSVTTMINAIIIAAGAFYLLFISTSFLATFQSFLSLIAVMMGTMGGIQLVDFIRQRRAGWNTDMANPRGHGGRDGRWTAIVSLIIGTVVGLGLVTSADPNLGDITGFLLTESGRTGVFASSGLGIVIAMVLGAALYGILTFGLRLDPRPDYSLVAAGDAARGEGRPQSPAPDAADSPAADSTEH</sequence>
<name>A0ABW7VQ47_STROI</name>
<dbReference type="InterPro" id="IPR001248">
    <property type="entry name" value="Pur-cyt_permease"/>
</dbReference>
<evidence type="ECO:0000313" key="10">
    <source>
        <dbReference type="EMBL" id="MFI2162333.1"/>
    </source>
</evidence>
<evidence type="ECO:0000256" key="6">
    <source>
        <dbReference type="ARBA" id="ARBA00023136"/>
    </source>
</evidence>
<keyword evidence="11" id="KW-1185">Reference proteome</keyword>
<evidence type="ECO:0000256" key="1">
    <source>
        <dbReference type="ARBA" id="ARBA00004141"/>
    </source>
</evidence>
<dbReference type="Gene3D" id="1.10.4160.10">
    <property type="entry name" value="Hydantoin permease"/>
    <property type="match status" value="1"/>
</dbReference>
<keyword evidence="3 7" id="KW-0813">Transport</keyword>
<dbReference type="PANTHER" id="PTHR31806:SF1">
    <property type="entry name" value="PURINE-CYTOSINE PERMEASE FCY2-RELATED"/>
    <property type="match status" value="1"/>
</dbReference>
<keyword evidence="5 9" id="KW-1133">Transmembrane helix</keyword>
<feature type="transmembrane region" description="Helical" evidence="9">
    <location>
        <begin position="256"/>
        <end position="278"/>
    </location>
</feature>
<evidence type="ECO:0000256" key="2">
    <source>
        <dbReference type="ARBA" id="ARBA00008974"/>
    </source>
</evidence>
<dbReference type="EMBL" id="JBIRWM010000035">
    <property type="protein sequence ID" value="MFI2162333.1"/>
    <property type="molecule type" value="Genomic_DNA"/>
</dbReference>
<evidence type="ECO:0000256" key="3">
    <source>
        <dbReference type="ARBA" id="ARBA00022448"/>
    </source>
</evidence>
<evidence type="ECO:0000313" key="11">
    <source>
        <dbReference type="Proteomes" id="UP001611397"/>
    </source>
</evidence>
<keyword evidence="6 7" id="KW-0472">Membrane</keyword>
<dbReference type="Proteomes" id="UP001611397">
    <property type="component" value="Unassembled WGS sequence"/>
</dbReference>
<comment type="caution">
    <text evidence="10">The sequence shown here is derived from an EMBL/GenBank/DDBJ whole genome shotgun (WGS) entry which is preliminary data.</text>
</comment>
<feature type="transmembrane region" description="Helical" evidence="9">
    <location>
        <begin position="149"/>
        <end position="172"/>
    </location>
</feature>
<evidence type="ECO:0000256" key="5">
    <source>
        <dbReference type="ARBA" id="ARBA00022989"/>
    </source>
</evidence>
<feature type="transmembrane region" description="Helical" evidence="9">
    <location>
        <begin position="216"/>
        <end position="236"/>
    </location>
</feature>
<reference evidence="10 11" key="1">
    <citation type="submission" date="2024-10" db="EMBL/GenBank/DDBJ databases">
        <title>The Natural Products Discovery Center: Release of the First 8490 Sequenced Strains for Exploring Actinobacteria Biosynthetic Diversity.</title>
        <authorList>
            <person name="Kalkreuter E."/>
            <person name="Kautsar S.A."/>
            <person name="Yang D."/>
            <person name="Bader C.D."/>
            <person name="Teijaro C.N."/>
            <person name="Fluegel L."/>
            <person name="Davis C.M."/>
            <person name="Simpson J.R."/>
            <person name="Lauterbach L."/>
            <person name="Steele A.D."/>
            <person name="Gui C."/>
            <person name="Meng S."/>
            <person name="Li G."/>
            <person name="Viehrig K."/>
            <person name="Ye F."/>
            <person name="Su P."/>
            <person name="Kiefer A.F."/>
            <person name="Nichols A."/>
            <person name="Cepeda A.J."/>
            <person name="Yan W."/>
            <person name="Fan B."/>
            <person name="Jiang Y."/>
            <person name="Adhikari A."/>
            <person name="Zheng C.-J."/>
            <person name="Schuster L."/>
            <person name="Cowan T.M."/>
            <person name="Smanski M.J."/>
            <person name="Chevrette M.G."/>
            <person name="De Carvalho L.P.S."/>
            <person name="Shen B."/>
        </authorList>
    </citation>
    <scope>NUCLEOTIDE SEQUENCE [LARGE SCALE GENOMIC DNA]</scope>
    <source>
        <strain evidence="10 11">NPDC020295</strain>
    </source>
</reference>
<gene>
    <name evidence="10" type="ORF">ACH49L_43035</name>
</gene>
<feature type="transmembrane region" description="Helical" evidence="9">
    <location>
        <begin position="372"/>
        <end position="393"/>
    </location>
</feature>
<dbReference type="RefSeq" id="WP_244218212.1">
    <property type="nucleotide sequence ID" value="NZ_JBIRUT010000005.1"/>
</dbReference>
<feature type="transmembrane region" description="Helical" evidence="9">
    <location>
        <begin position="298"/>
        <end position="325"/>
    </location>
</feature>
<feature type="transmembrane region" description="Helical" evidence="9">
    <location>
        <begin position="456"/>
        <end position="478"/>
    </location>
</feature>
<feature type="transmembrane region" description="Helical" evidence="9">
    <location>
        <begin position="414"/>
        <end position="436"/>
    </location>
</feature>
<dbReference type="PIRSF" id="PIRSF002744">
    <property type="entry name" value="Pur-cyt_permease"/>
    <property type="match status" value="1"/>
</dbReference>
<evidence type="ECO:0000256" key="8">
    <source>
        <dbReference type="SAM" id="MobiDB-lite"/>
    </source>
</evidence>
<proteinExistence type="inferred from homology"/>
<feature type="transmembrane region" description="Helical" evidence="9">
    <location>
        <begin position="184"/>
        <end position="204"/>
    </location>
</feature>
<comment type="similarity">
    <text evidence="2 7">Belongs to the purine-cytosine permease (2.A.39) family.</text>
</comment>
<dbReference type="PANTHER" id="PTHR31806">
    <property type="entry name" value="PURINE-CYTOSINE PERMEASE FCY2-RELATED"/>
    <property type="match status" value="1"/>
</dbReference>
<feature type="compositionally biased region" description="Low complexity" evidence="8">
    <location>
        <begin position="509"/>
        <end position="523"/>
    </location>
</feature>
<feature type="transmembrane region" description="Helical" evidence="9">
    <location>
        <begin position="346"/>
        <end position="366"/>
    </location>
</feature>
<feature type="transmembrane region" description="Helical" evidence="9">
    <location>
        <begin position="108"/>
        <end position="129"/>
    </location>
</feature>
<comment type="subcellular location">
    <subcellularLocation>
        <location evidence="1">Membrane</location>
        <topology evidence="1">Multi-pass membrane protein</topology>
    </subcellularLocation>
</comment>
<evidence type="ECO:0000256" key="7">
    <source>
        <dbReference type="PIRNR" id="PIRNR002744"/>
    </source>
</evidence>
<evidence type="ECO:0000256" key="9">
    <source>
        <dbReference type="SAM" id="Phobius"/>
    </source>
</evidence>
<feature type="transmembrane region" description="Helical" evidence="9">
    <location>
        <begin position="35"/>
        <end position="59"/>
    </location>
</feature>
<dbReference type="Pfam" id="PF02133">
    <property type="entry name" value="Transp_cyt_pur"/>
    <property type="match status" value="1"/>
</dbReference>